<evidence type="ECO:0000313" key="2">
    <source>
        <dbReference type="EMBL" id="RLW07802.1"/>
    </source>
</evidence>
<dbReference type="EMBL" id="QUSF01000007">
    <property type="protein sequence ID" value="RLW07802.1"/>
    <property type="molecule type" value="Genomic_DNA"/>
</dbReference>
<dbReference type="Proteomes" id="UP000276834">
    <property type="component" value="Unassembled WGS sequence"/>
</dbReference>
<reference evidence="2 3" key="1">
    <citation type="journal article" date="2018" name="Proc. R. Soc. B">
        <title>A non-coding region near Follistatin controls head colour polymorphism in the Gouldian finch.</title>
        <authorList>
            <person name="Toomey M.B."/>
            <person name="Marques C.I."/>
            <person name="Andrade P."/>
            <person name="Araujo P.M."/>
            <person name="Sabatino S."/>
            <person name="Gazda M.A."/>
            <person name="Afonso S."/>
            <person name="Lopes R.J."/>
            <person name="Corbo J.C."/>
            <person name="Carneiro M."/>
        </authorList>
    </citation>
    <scope>NUCLEOTIDE SEQUENCE [LARGE SCALE GENOMIC DNA]</scope>
    <source>
        <strain evidence="2">Red01</strain>
        <tissue evidence="2">Muscle</tissue>
    </source>
</reference>
<feature type="compositionally biased region" description="Basic and acidic residues" evidence="1">
    <location>
        <begin position="100"/>
        <end position="110"/>
    </location>
</feature>
<dbReference type="AlphaFoldDB" id="A0A3L8STC8"/>
<evidence type="ECO:0000313" key="3">
    <source>
        <dbReference type="Proteomes" id="UP000276834"/>
    </source>
</evidence>
<sequence length="294" mass="32280">MGAPLLPQPAAGCKTAAGKGLGSSSARGKKKSIPRTHPGHKSNVSLLKVFFMIYLPMYQHKDIEKKCRGYATAWIMAVFNLPAFPPLKKPQQNKQGKMYRQTDRRTEAQKGKNYSVISRLQKLGLATAVQTETEVEMEQSCASSSSLQTRHRNAATTTSGKLKWSNKWKDGIFTVSPKLVPCGRHLTSVQKPMDGIMSSQVGIVASWSDHKCRGTTPFPSPPRGAKAASCHQPPGVQLPERMGNTRDAEVSPGLGTDNAACLSLLLPWSKNTFFSFATSNFKYCRFARCMKTRS</sequence>
<keyword evidence="3" id="KW-1185">Reference proteome</keyword>
<gene>
    <name evidence="2" type="ORF">DV515_00003848</name>
</gene>
<accession>A0A3L8STC8</accession>
<feature type="region of interest" description="Disordered" evidence="1">
    <location>
        <begin position="218"/>
        <end position="243"/>
    </location>
</feature>
<comment type="caution">
    <text evidence="2">The sequence shown here is derived from an EMBL/GenBank/DDBJ whole genome shotgun (WGS) entry which is preliminary data.</text>
</comment>
<evidence type="ECO:0000256" key="1">
    <source>
        <dbReference type="SAM" id="MobiDB-lite"/>
    </source>
</evidence>
<organism evidence="2 3">
    <name type="scientific">Chloebia gouldiae</name>
    <name type="common">Gouldian finch</name>
    <name type="synonym">Erythrura gouldiae</name>
    <dbReference type="NCBI Taxonomy" id="44316"/>
    <lineage>
        <taxon>Eukaryota</taxon>
        <taxon>Metazoa</taxon>
        <taxon>Chordata</taxon>
        <taxon>Craniata</taxon>
        <taxon>Vertebrata</taxon>
        <taxon>Euteleostomi</taxon>
        <taxon>Archelosauria</taxon>
        <taxon>Archosauria</taxon>
        <taxon>Dinosauria</taxon>
        <taxon>Saurischia</taxon>
        <taxon>Theropoda</taxon>
        <taxon>Coelurosauria</taxon>
        <taxon>Aves</taxon>
        <taxon>Neognathae</taxon>
        <taxon>Neoaves</taxon>
        <taxon>Telluraves</taxon>
        <taxon>Australaves</taxon>
        <taxon>Passeriformes</taxon>
        <taxon>Passeroidea</taxon>
        <taxon>Passeridae</taxon>
        <taxon>Chloebia</taxon>
    </lineage>
</organism>
<feature type="region of interest" description="Disordered" evidence="1">
    <location>
        <begin position="1"/>
        <end position="40"/>
    </location>
</feature>
<name>A0A3L8STC8_CHLGU</name>
<feature type="compositionally biased region" description="Basic residues" evidence="1">
    <location>
        <begin position="27"/>
        <end position="40"/>
    </location>
</feature>
<proteinExistence type="predicted"/>
<feature type="region of interest" description="Disordered" evidence="1">
    <location>
        <begin position="140"/>
        <end position="159"/>
    </location>
</feature>
<protein>
    <submittedName>
        <fullName evidence="2">Uncharacterized protein</fullName>
    </submittedName>
</protein>
<feature type="region of interest" description="Disordered" evidence="1">
    <location>
        <begin position="87"/>
        <end position="110"/>
    </location>
</feature>